<dbReference type="Gramene" id="KOM35502">
    <property type="protein sequence ID" value="KOM35502"/>
    <property type="gene ID" value="LR48_Vigan02g165200"/>
</dbReference>
<sequence>MDREVNEPGTVRVRHRVQTQPIVELNASLSSFHKEKGGIEKELTRLWYDCGILVIKYIELWDHTPKFDGKKMPDYTMEQLQVLREQMVCQWILHEDNVHRTRVLQKCGMGSFRH</sequence>
<gene>
    <name evidence="1" type="ORF">LR48_Vigan02g165200</name>
</gene>
<dbReference type="EMBL" id="CM003372">
    <property type="protein sequence ID" value="KOM35502.1"/>
    <property type="molecule type" value="Genomic_DNA"/>
</dbReference>
<organism evidence="1 2">
    <name type="scientific">Phaseolus angularis</name>
    <name type="common">Azuki bean</name>
    <name type="synonym">Vigna angularis</name>
    <dbReference type="NCBI Taxonomy" id="3914"/>
    <lineage>
        <taxon>Eukaryota</taxon>
        <taxon>Viridiplantae</taxon>
        <taxon>Streptophyta</taxon>
        <taxon>Embryophyta</taxon>
        <taxon>Tracheophyta</taxon>
        <taxon>Spermatophyta</taxon>
        <taxon>Magnoliopsida</taxon>
        <taxon>eudicotyledons</taxon>
        <taxon>Gunneridae</taxon>
        <taxon>Pentapetalae</taxon>
        <taxon>rosids</taxon>
        <taxon>fabids</taxon>
        <taxon>Fabales</taxon>
        <taxon>Fabaceae</taxon>
        <taxon>Papilionoideae</taxon>
        <taxon>50 kb inversion clade</taxon>
        <taxon>NPAAA clade</taxon>
        <taxon>indigoferoid/millettioid clade</taxon>
        <taxon>Phaseoleae</taxon>
        <taxon>Vigna</taxon>
    </lineage>
</organism>
<dbReference type="Proteomes" id="UP000053144">
    <property type="component" value="Chromosome 2"/>
</dbReference>
<reference evidence="2" key="1">
    <citation type="journal article" date="2015" name="Proc. Natl. Acad. Sci. U.S.A.">
        <title>Genome sequencing of adzuki bean (Vigna angularis) provides insight into high starch and low fat accumulation and domestication.</title>
        <authorList>
            <person name="Yang K."/>
            <person name="Tian Z."/>
            <person name="Chen C."/>
            <person name="Luo L."/>
            <person name="Zhao B."/>
            <person name="Wang Z."/>
            <person name="Yu L."/>
            <person name="Li Y."/>
            <person name="Sun Y."/>
            <person name="Li W."/>
            <person name="Chen Y."/>
            <person name="Li Y."/>
            <person name="Zhang Y."/>
            <person name="Ai D."/>
            <person name="Zhao J."/>
            <person name="Shang C."/>
            <person name="Ma Y."/>
            <person name="Wu B."/>
            <person name="Wang M."/>
            <person name="Gao L."/>
            <person name="Sun D."/>
            <person name="Zhang P."/>
            <person name="Guo F."/>
            <person name="Wang W."/>
            <person name="Li Y."/>
            <person name="Wang J."/>
            <person name="Varshney R.K."/>
            <person name="Wang J."/>
            <person name="Ling H.Q."/>
            <person name="Wan P."/>
        </authorList>
    </citation>
    <scope>NUCLEOTIDE SEQUENCE</scope>
    <source>
        <strain evidence="2">cv. Jingnong 6</strain>
    </source>
</reference>
<evidence type="ECO:0000313" key="1">
    <source>
        <dbReference type="EMBL" id="KOM35502.1"/>
    </source>
</evidence>
<proteinExistence type="predicted"/>
<protein>
    <submittedName>
        <fullName evidence="1">Uncharacterized protein</fullName>
    </submittedName>
</protein>
<dbReference type="AlphaFoldDB" id="A0A0L9TYP3"/>
<evidence type="ECO:0000313" key="2">
    <source>
        <dbReference type="Proteomes" id="UP000053144"/>
    </source>
</evidence>
<name>A0A0L9TYP3_PHAAN</name>
<accession>A0A0L9TYP3</accession>